<gene>
    <name evidence="1" type="ORF">AVEN_86496_1</name>
</gene>
<dbReference type="AlphaFoldDB" id="A0A4Y2JMV6"/>
<feature type="non-terminal residue" evidence="1">
    <location>
        <position position="1"/>
    </location>
</feature>
<dbReference type="EMBL" id="BGPR01003702">
    <property type="protein sequence ID" value="GBM91370.1"/>
    <property type="molecule type" value="Genomic_DNA"/>
</dbReference>
<dbReference type="Proteomes" id="UP000499080">
    <property type="component" value="Unassembled WGS sequence"/>
</dbReference>
<reference evidence="1 2" key="1">
    <citation type="journal article" date="2019" name="Sci. Rep.">
        <title>Orb-weaving spider Araneus ventricosus genome elucidates the spidroin gene catalogue.</title>
        <authorList>
            <person name="Kono N."/>
            <person name="Nakamura H."/>
            <person name="Ohtoshi R."/>
            <person name="Moran D.A.P."/>
            <person name="Shinohara A."/>
            <person name="Yoshida Y."/>
            <person name="Fujiwara M."/>
            <person name="Mori M."/>
            <person name="Tomita M."/>
            <person name="Arakawa K."/>
        </authorList>
    </citation>
    <scope>NUCLEOTIDE SEQUENCE [LARGE SCALE GENOMIC DNA]</scope>
</reference>
<name>A0A4Y2JMV6_ARAVE</name>
<sequence length="59" mass="6979">GTRKKKRPWELVEGEEDENSLSEAKEIGRELEDYNLFNTEYFFITRSLLEYHIPGEVTA</sequence>
<evidence type="ECO:0000313" key="2">
    <source>
        <dbReference type="Proteomes" id="UP000499080"/>
    </source>
</evidence>
<comment type="caution">
    <text evidence="1">The sequence shown here is derived from an EMBL/GenBank/DDBJ whole genome shotgun (WGS) entry which is preliminary data.</text>
</comment>
<keyword evidence="2" id="KW-1185">Reference proteome</keyword>
<evidence type="ECO:0000313" key="1">
    <source>
        <dbReference type="EMBL" id="GBM91370.1"/>
    </source>
</evidence>
<organism evidence="1 2">
    <name type="scientific">Araneus ventricosus</name>
    <name type="common">Orbweaver spider</name>
    <name type="synonym">Epeira ventricosa</name>
    <dbReference type="NCBI Taxonomy" id="182803"/>
    <lineage>
        <taxon>Eukaryota</taxon>
        <taxon>Metazoa</taxon>
        <taxon>Ecdysozoa</taxon>
        <taxon>Arthropoda</taxon>
        <taxon>Chelicerata</taxon>
        <taxon>Arachnida</taxon>
        <taxon>Araneae</taxon>
        <taxon>Araneomorphae</taxon>
        <taxon>Entelegynae</taxon>
        <taxon>Araneoidea</taxon>
        <taxon>Araneidae</taxon>
        <taxon>Araneus</taxon>
    </lineage>
</organism>
<protein>
    <submittedName>
        <fullName evidence="1">Uncharacterized protein</fullName>
    </submittedName>
</protein>
<proteinExistence type="predicted"/>
<accession>A0A4Y2JMV6</accession>